<comment type="caution">
    <text evidence="2">The sequence shown here is derived from an EMBL/GenBank/DDBJ whole genome shotgun (WGS) entry which is preliminary data.</text>
</comment>
<dbReference type="Proteomes" id="UP000610746">
    <property type="component" value="Unassembled WGS sequence"/>
</dbReference>
<keyword evidence="1" id="KW-1133">Transmembrane helix</keyword>
<dbReference type="RefSeq" id="WP_173779147.1">
    <property type="nucleotide sequence ID" value="NZ_JABSNO010000010.1"/>
</dbReference>
<reference evidence="2" key="1">
    <citation type="submission" date="2020-05" db="EMBL/GenBank/DDBJ databases">
        <title>Genomic Encyclopedia of Type Strains, Phase IV (KMG-V): Genome sequencing to study the core and pangenomes of soil and plant-associated prokaryotes.</title>
        <authorList>
            <person name="Whitman W."/>
        </authorList>
    </citation>
    <scope>NUCLEOTIDE SEQUENCE</scope>
    <source>
        <strain evidence="2">16F</strain>
    </source>
</reference>
<dbReference type="EMBL" id="JABSNO010000010">
    <property type="protein sequence ID" value="NRS92547.1"/>
    <property type="molecule type" value="Genomic_DNA"/>
</dbReference>
<gene>
    <name evidence="2" type="ORF">HNQ03_001624</name>
</gene>
<dbReference type="AlphaFoldDB" id="A0A8J8G9S5"/>
<keyword evidence="3" id="KW-1185">Reference proteome</keyword>
<organism evidence="2 3">
    <name type="scientific">Frigoriflavimonas asaccharolytica</name>
    <dbReference type="NCBI Taxonomy" id="2735899"/>
    <lineage>
        <taxon>Bacteria</taxon>
        <taxon>Pseudomonadati</taxon>
        <taxon>Bacteroidota</taxon>
        <taxon>Flavobacteriia</taxon>
        <taxon>Flavobacteriales</taxon>
        <taxon>Weeksellaceae</taxon>
        <taxon>Frigoriflavimonas</taxon>
    </lineage>
</organism>
<accession>A0A8J8G9S5</accession>
<protein>
    <submittedName>
        <fullName evidence="2">Uncharacterized protein</fullName>
    </submittedName>
</protein>
<evidence type="ECO:0000313" key="3">
    <source>
        <dbReference type="Proteomes" id="UP000610746"/>
    </source>
</evidence>
<sequence length="170" mass="19432">MKKFIIAIICIAIGLWVILKIFMIYNSNNILSNQAIFKVYSNMSNNEIEEYFGLEKDSYDPATQILVCELPVNTTGFKPSKVDVNFEVTNLNCNEKYSEGKYIKYDNTELNDNNTKLYILKKTSIPTQMFNENLGGKSIISSKTVKISYKTGKINNIIISKDGIYDFCEQ</sequence>
<keyword evidence="1" id="KW-0472">Membrane</keyword>
<proteinExistence type="predicted"/>
<evidence type="ECO:0000256" key="1">
    <source>
        <dbReference type="SAM" id="Phobius"/>
    </source>
</evidence>
<name>A0A8J8G9S5_9FLAO</name>
<evidence type="ECO:0000313" key="2">
    <source>
        <dbReference type="EMBL" id="NRS92547.1"/>
    </source>
</evidence>
<keyword evidence="1" id="KW-0812">Transmembrane</keyword>
<feature type="transmembrane region" description="Helical" evidence="1">
    <location>
        <begin position="5"/>
        <end position="25"/>
    </location>
</feature>